<accession>A0AAV9N1E0</accession>
<dbReference type="Pfam" id="PF05148">
    <property type="entry name" value="Methyltransf_8"/>
    <property type="match status" value="1"/>
</dbReference>
<evidence type="ECO:0000256" key="9">
    <source>
        <dbReference type="RuleBase" id="RU365074"/>
    </source>
</evidence>
<evidence type="ECO:0000256" key="3">
    <source>
        <dbReference type="ARBA" id="ARBA00022552"/>
    </source>
</evidence>
<feature type="compositionally biased region" description="Low complexity" evidence="10">
    <location>
        <begin position="17"/>
        <end position="30"/>
    </location>
</feature>
<dbReference type="PANTHER" id="PTHR12787">
    <property type="entry name" value="RIBOSOMAL RNA-PROCESSING PROTEIN 8"/>
    <property type="match status" value="1"/>
</dbReference>
<dbReference type="SUPFAM" id="SSF53335">
    <property type="entry name" value="S-adenosyl-L-methionine-dependent methyltransferases"/>
    <property type="match status" value="1"/>
</dbReference>
<evidence type="ECO:0000313" key="12">
    <source>
        <dbReference type="Proteomes" id="UP001358417"/>
    </source>
</evidence>
<feature type="region of interest" description="Disordered" evidence="10">
    <location>
        <begin position="15"/>
        <end position="155"/>
    </location>
</feature>
<dbReference type="Proteomes" id="UP001358417">
    <property type="component" value="Unassembled WGS sequence"/>
</dbReference>
<dbReference type="EMBL" id="JAVRRD010000026">
    <property type="protein sequence ID" value="KAK5047371.1"/>
    <property type="molecule type" value="Genomic_DNA"/>
</dbReference>
<proteinExistence type="inferred from homology"/>
<dbReference type="GeneID" id="89975063"/>
<feature type="region of interest" description="Disordered" evidence="10">
    <location>
        <begin position="482"/>
        <end position="502"/>
    </location>
</feature>
<feature type="compositionally biased region" description="Polar residues" evidence="10">
    <location>
        <begin position="103"/>
        <end position="115"/>
    </location>
</feature>
<evidence type="ECO:0000256" key="4">
    <source>
        <dbReference type="ARBA" id="ARBA00022603"/>
    </source>
</evidence>
<dbReference type="GO" id="GO:0005730">
    <property type="term" value="C:nucleolus"/>
    <property type="evidence" value="ECO:0007669"/>
    <property type="project" value="UniProtKB-SubCell"/>
</dbReference>
<evidence type="ECO:0000256" key="7">
    <source>
        <dbReference type="ARBA" id="ARBA00023242"/>
    </source>
</evidence>
<dbReference type="InterPro" id="IPR042036">
    <property type="entry name" value="RRP8_N"/>
</dbReference>
<organism evidence="11 12">
    <name type="scientific">Exophiala bonariae</name>
    <dbReference type="NCBI Taxonomy" id="1690606"/>
    <lineage>
        <taxon>Eukaryota</taxon>
        <taxon>Fungi</taxon>
        <taxon>Dikarya</taxon>
        <taxon>Ascomycota</taxon>
        <taxon>Pezizomycotina</taxon>
        <taxon>Eurotiomycetes</taxon>
        <taxon>Chaetothyriomycetidae</taxon>
        <taxon>Chaetothyriales</taxon>
        <taxon>Herpotrichiellaceae</taxon>
        <taxon>Exophiala</taxon>
    </lineage>
</organism>
<evidence type="ECO:0000256" key="8">
    <source>
        <dbReference type="ARBA" id="ARBA00076672"/>
    </source>
</evidence>
<comment type="function">
    <text evidence="9">S-adenosyl-L-methionine-dependent methyltransferase that specifically methylates the N(1) position of adenine in helix 25.1 in 25S rRNA. Required both for ribosomal 40S and 60S subunits biogenesis. Required for efficient pre-rRNA cleavage at site A2.</text>
</comment>
<keyword evidence="12" id="KW-1185">Reference proteome</keyword>
<evidence type="ECO:0000313" key="11">
    <source>
        <dbReference type="EMBL" id="KAK5047371.1"/>
    </source>
</evidence>
<dbReference type="GO" id="GO:0016433">
    <property type="term" value="F:rRNA (adenine) methyltransferase activity"/>
    <property type="evidence" value="ECO:0007669"/>
    <property type="project" value="TreeGrafter"/>
</dbReference>
<comment type="similarity">
    <text evidence="2 9">Belongs to the methyltransferase superfamily. RRP8 family.</text>
</comment>
<keyword evidence="7 9" id="KW-0539">Nucleus</keyword>
<dbReference type="GO" id="GO:0042273">
    <property type="term" value="P:ribosomal large subunit biogenesis"/>
    <property type="evidence" value="ECO:0007669"/>
    <property type="project" value="TreeGrafter"/>
</dbReference>
<dbReference type="PANTHER" id="PTHR12787:SF0">
    <property type="entry name" value="RIBOSOMAL RNA-PROCESSING PROTEIN 8"/>
    <property type="match status" value="1"/>
</dbReference>
<keyword evidence="4 9" id="KW-0489">Methyltransferase</keyword>
<keyword evidence="6 9" id="KW-0949">S-adenosyl-L-methionine</keyword>
<dbReference type="InterPro" id="IPR029063">
    <property type="entry name" value="SAM-dependent_MTases_sf"/>
</dbReference>
<keyword evidence="3 9" id="KW-0698">rRNA processing</keyword>
<evidence type="ECO:0000256" key="6">
    <source>
        <dbReference type="ARBA" id="ARBA00022691"/>
    </source>
</evidence>
<evidence type="ECO:0000256" key="2">
    <source>
        <dbReference type="ARBA" id="ARBA00006301"/>
    </source>
</evidence>
<dbReference type="Gene3D" id="1.10.10.2150">
    <property type="entry name" value="Ribosomal RNA-processing protein 8, N-terminal domain"/>
    <property type="match status" value="1"/>
</dbReference>
<feature type="region of interest" description="Disordered" evidence="10">
    <location>
        <begin position="378"/>
        <end position="405"/>
    </location>
</feature>
<feature type="compositionally biased region" description="Basic and acidic residues" evidence="10">
    <location>
        <begin position="126"/>
        <end position="146"/>
    </location>
</feature>
<name>A0AAV9N1E0_9EURO</name>
<dbReference type="InterPro" id="IPR007823">
    <property type="entry name" value="RRP8"/>
</dbReference>
<keyword evidence="5 9" id="KW-0808">Transferase</keyword>
<dbReference type="RefSeq" id="XP_064702933.1">
    <property type="nucleotide sequence ID" value="XM_064850451.1"/>
</dbReference>
<dbReference type="Gene3D" id="3.40.50.150">
    <property type="entry name" value="Vaccinia Virus protein VP39"/>
    <property type="match status" value="1"/>
</dbReference>
<evidence type="ECO:0000256" key="5">
    <source>
        <dbReference type="ARBA" id="ARBA00022679"/>
    </source>
</evidence>
<evidence type="ECO:0000256" key="1">
    <source>
        <dbReference type="ARBA" id="ARBA00004604"/>
    </source>
</evidence>
<sequence length="517" mass="57465">MFAVPGWAVSASALVQDNSSSTSDRPSLDSAPSTSNKRKNARAHTDRVSKVTGNELDRLWNQQHGTRPSHKAEKQGQSDQSGKEYRPVKKGKIETRDNETVRPQKTSRLNESTGQEPKAKFKDRRRQTTDEDKPQRRKEKKLDGTIKQDALPTQTSEVRPAQILEKLPPAAPQNLKLTPLQAKMRNKLTSARFRHLNETLYTTTSSSAMDLFTASPDLFAEYHAGFSQQVKDSWPQNPVDQYIKSIRTRGLLTTPSPDKSIPLPRRKTGSCTIADLGCGDAPLARGCQSVIKSLKLKFHNYDLHTPNTHVTKADISNLPLRDGEADIAVFCLSLMGTNWVSFVEEAWRILRGDGKGEVWVAEVKSRFGRVSRAAGGGPTVVENSVGKRRKNPKPNNGDADDGLAPETFLVENTTSTESKDDTDISAFIKVFSRRGFQLREGSVDKTNKMFASMIFVKSGIPTAGKHKGLKWNGHEYKRLEEGKPRFVGGQSKRPTAEEDVAPDEEAKVLKPCVYKTR</sequence>
<dbReference type="AlphaFoldDB" id="A0AAV9N1E0"/>
<dbReference type="FunFam" id="1.10.10.2150:FF:000001">
    <property type="entry name" value="Ribosomal RNA-processing protein 8"/>
    <property type="match status" value="1"/>
</dbReference>
<evidence type="ECO:0000256" key="10">
    <source>
        <dbReference type="SAM" id="MobiDB-lite"/>
    </source>
</evidence>
<gene>
    <name evidence="11" type="ORF">LTR84_006894</name>
</gene>
<comment type="caution">
    <text evidence="11">The sequence shown here is derived from an EMBL/GenBank/DDBJ whole genome shotgun (WGS) entry which is preliminary data.</text>
</comment>
<dbReference type="EC" id="2.1.1.-" evidence="9"/>
<comment type="subcellular location">
    <subcellularLocation>
        <location evidence="1 9">Nucleus</location>
        <location evidence="1 9">Nucleolus</location>
    </subcellularLocation>
</comment>
<protein>
    <recommendedName>
        <fullName evidence="8 9">Ribosomal RNA-processing protein 8</fullName>
        <ecNumber evidence="9">2.1.1.-</ecNumber>
    </recommendedName>
</protein>
<reference evidence="11 12" key="1">
    <citation type="submission" date="2023-08" db="EMBL/GenBank/DDBJ databases">
        <title>Black Yeasts Isolated from many extreme environments.</title>
        <authorList>
            <person name="Coleine C."/>
            <person name="Stajich J.E."/>
            <person name="Selbmann L."/>
        </authorList>
    </citation>
    <scope>NUCLEOTIDE SEQUENCE [LARGE SCALE GENOMIC DNA]</scope>
    <source>
        <strain evidence="11 12">CCFEE 5792</strain>
    </source>
</reference>
<feature type="compositionally biased region" description="Basic and acidic residues" evidence="10">
    <location>
        <begin position="70"/>
        <end position="102"/>
    </location>
</feature>